<name>A0A4Z1DWQ3_9MICO</name>
<evidence type="ECO:0000313" key="3">
    <source>
        <dbReference type="Proteomes" id="UP000297318"/>
    </source>
</evidence>
<dbReference type="AlphaFoldDB" id="A0A4Z1DWQ3"/>
<dbReference type="InterPro" id="IPR041583">
    <property type="entry name" value="TetR_C_31"/>
</dbReference>
<reference evidence="2 3" key="1">
    <citation type="submission" date="2018-11" db="EMBL/GenBank/DDBJ databases">
        <title>Complete genome sequencing of the Actinobacteria Serinibacter sp. K3-2.</title>
        <authorList>
            <person name="Rakitin A.L."/>
            <person name="Beletsky A.V."/>
            <person name="Mardanov A.V."/>
            <person name="Ravin N.V."/>
            <person name="Gromova A.S."/>
            <person name="Filippova S.N."/>
            <person name="Gal'Chenko V.F."/>
        </authorList>
    </citation>
    <scope>NUCLEOTIDE SEQUENCE [LARGE SCALE GENOMIC DNA]</scope>
    <source>
        <strain evidence="2 3">K3-2</strain>
    </source>
</reference>
<dbReference type="Gene3D" id="1.10.357.10">
    <property type="entry name" value="Tetracycline Repressor, domain 2"/>
    <property type="match status" value="1"/>
</dbReference>
<feature type="domain" description="Tetracyclin repressor-like C-terminal group 31" evidence="1">
    <location>
        <begin position="24"/>
        <end position="123"/>
    </location>
</feature>
<proteinExistence type="predicted"/>
<dbReference type="Pfam" id="PF17940">
    <property type="entry name" value="TetR_C_31"/>
    <property type="match status" value="1"/>
</dbReference>
<evidence type="ECO:0000313" key="2">
    <source>
        <dbReference type="EMBL" id="TGO03944.1"/>
    </source>
</evidence>
<dbReference type="Proteomes" id="UP000297318">
    <property type="component" value="Unassembled WGS sequence"/>
</dbReference>
<accession>A0A4Z1DWQ3</accession>
<dbReference type="EMBL" id="RHPJ01000005">
    <property type="protein sequence ID" value="TGO03944.1"/>
    <property type="molecule type" value="Genomic_DNA"/>
</dbReference>
<evidence type="ECO:0000259" key="1">
    <source>
        <dbReference type="Pfam" id="PF17940"/>
    </source>
</evidence>
<gene>
    <name evidence="2" type="ORF">SERN_2956</name>
</gene>
<sequence length="135" mass="15056">MELLVERYNETMVDFPLTRIDTDEEAIQIVVATTTVMESREADQIAHFVLLIDLRHAPELHALINAHSPGQVRIEAMAAQLIRQCGIPDAEEHARGLVAVLVGLTLARLAGGSEVLIEKTVRTYWQGMTSARDRR</sequence>
<protein>
    <recommendedName>
        <fullName evidence="1">Tetracyclin repressor-like C-terminal group 31 domain-containing protein</fullName>
    </recommendedName>
</protein>
<organism evidence="2 3">
    <name type="scientific">Serinibacter arcticus</name>
    <dbReference type="NCBI Taxonomy" id="1655435"/>
    <lineage>
        <taxon>Bacteria</taxon>
        <taxon>Bacillati</taxon>
        <taxon>Actinomycetota</taxon>
        <taxon>Actinomycetes</taxon>
        <taxon>Micrococcales</taxon>
        <taxon>Beutenbergiaceae</taxon>
        <taxon>Serinibacter</taxon>
    </lineage>
</organism>
<comment type="caution">
    <text evidence="2">The sequence shown here is derived from an EMBL/GenBank/DDBJ whole genome shotgun (WGS) entry which is preliminary data.</text>
</comment>
<keyword evidence="3" id="KW-1185">Reference proteome</keyword>